<accession>A0AA88DGS8</accession>
<evidence type="ECO:0000256" key="8">
    <source>
        <dbReference type="ARBA" id="ARBA00023303"/>
    </source>
</evidence>
<protein>
    <recommendedName>
        <fullName evidence="12">Aluminum-activated malate transporter 9</fullName>
    </recommendedName>
</protein>
<feature type="transmembrane region" description="Helical" evidence="9">
    <location>
        <begin position="122"/>
        <end position="140"/>
    </location>
</feature>
<proteinExistence type="inferred from homology"/>
<evidence type="ECO:0000256" key="7">
    <source>
        <dbReference type="ARBA" id="ARBA00023136"/>
    </source>
</evidence>
<dbReference type="GO" id="GO:0015743">
    <property type="term" value="P:malate transport"/>
    <property type="evidence" value="ECO:0007669"/>
    <property type="project" value="InterPro"/>
</dbReference>
<keyword evidence="4 9" id="KW-0812">Transmembrane</keyword>
<dbReference type="GO" id="GO:0034220">
    <property type="term" value="P:monoatomic ion transmembrane transport"/>
    <property type="evidence" value="ECO:0007669"/>
    <property type="project" value="UniProtKB-KW"/>
</dbReference>
<evidence type="ECO:0000256" key="2">
    <source>
        <dbReference type="ARBA" id="ARBA00007079"/>
    </source>
</evidence>
<feature type="transmembrane region" description="Helical" evidence="9">
    <location>
        <begin position="92"/>
        <end position="110"/>
    </location>
</feature>
<reference evidence="10" key="1">
    <citation type="submission" date="2023-07" db="EMBL/GenBank/DDBJ databases">
        <title>draft genome sequence of fig (Ficus carica).</title>
        <authorList>
            <person name="Takahashi T."/>
            <person name="Nishimura K."/>
        </authorList>
    </citation>
    <scope>NUCLEOTIDE SEQUENCE</scope>
</reference>
<sequence length="514" mass="57888">MDPLAGNNFGQKSKERLIILGSFKEEDDDDESTTSTCLCYNLIRKKINRFWRDSLDFAGATLIKGFNRGLGTLIAGVLAFCCAQLSQLAGQWGEVVIIISVFIVAFFASYLKLYPTMKPYEYGFRVFVLTYCILMVAGLRTGQYNEAVVTRLVLIALGAFVCFMVNICIFPIWSGEDLHHLVAKNFKGVASSLEGCVNGYLHCVEYERIPSKILTYQAAEEPLYKGYRSVVESTSQEETLLGFAIWEPPHGRYRMYNYPWQNYVELSGALRHCAFTVMALHGCILSEIQAPAERRQVFRNELQSVGLEGAKVLRLIGDKVENMEKLGTKDILKEVHEAAEKLQKKIDHKSYLLVNSESWEIGGTRHINDELQRPQHNISDFSKENNDQKSTTDYQLGHKSLSETVLNLGSVSMARTPSAPPSDHYNYAPWPFRMLFVGDVGKEEENKTYESASALSLATFVSLLIEFVARLQNVVDSFEELSEKAAFRDPVEVAMTVSSKKKRSGFCEGLLCCF</sequence>
<keyword evidence="6" id="KW-0406">Ion transport</keyword>
<dbReference type="EMBL" id="BTGU01000008">
    <property type="protein sequence ID" value="GMN38784.1"/>
    <property type="molecule type" value="Genomic_DNA"/>
</dbReference>
<comment type="subcellular location">
    <subcellularLocation>
        <location evidence="1">Membrane</location>
        <topology evidence="1">Multi-pass membrane protein</topology>
    </subcellularLocation>
</comment>
<dbReference type="AlphaFoldDB" id="A0AA88DGS8"/>
<dbReference type="PANTHER" id="PTHR31086">
    <property type="entry name" value="ALUMINUM-ACTIVATED MALATE TRANSPORTER 10"/>
    <property type="match status" value="1"/>
</dbReference>
<keyword evidence="5 9" id="KW-1133">Transmembrane helix</keyword>
<keyword evidence="11" id="KW-1185">Reference proteome</keyword>
<gene>
    <name evidence="10" type="ORF">TIFTF001_008007</name>
</gene>
<comment type="similarity">
    <text evidence="2">Belongs to the aromatic acid exporter (TC 2.A.85) family.</text>
</comment>
<dbReference type="GO" id="GO:0016020">
    <property type="term" value="C:membrane"/>
    <property type="evidence" value="ECO:0007669"/>
    <property type="project" value="UniProtKB-SubCell"/>
</dbReference>
<organism evidence="10 11">
    <name type="scientific">Ficus carica</name>
    <name type="common">Common fig</name>
    <dbReference type="NCBI Taxonomy" id="3494"/>
    <lineage>
        <taxon>Eukaryota</taxon>
        <taxon>Viridiplantae</taxon>
        <taxon>Streptophyta</taxon>
        <taxon>Embryophyta</taxon>
        <taxon>Tracheophyta</taxon>
        <taxon>Spermatophyta</taxon>
        <taxon>Magnoliopsida</taxon>
        <taxon>eudicotyledons</taxon>
        <taxon>Gunneridae</taxon>
        <taxon>Pentapetalae</taxon>
        <taxon>rosids</taxon>
        <taxon>fabids</taxon>
        <taxon>Rosales</taxon>
        <taxon>Moraceae</taxon>
        <taxon>Ficeae</taxon>
        <taxon>Ficus</taxon>
    </lineage>
</organism>
<evidence type="ECO:0000256" key="5">
    <source>
        <dbReference type="ARBA" id="ARBA00022989"/>
    </source>
</evidence>
<evidence type="ECO:0000256" key="1">
    <source>
        <dbReference type="ARBA" id="ARBA00004141"/>
    </source>
</evidence>
<evidence type="ECO:0000313" key="10">
    <source>
        <dbReference type="EMBL" id="GMN38784.1"/>
    </source>
</evidence>
<evidence type="ECO:0000256" key="3">
    <source>
        <dbReference type="ARBA" id="ARBA00022448"/>
    </source>
</evidence>
<dbReference type="InterPro" id="IPR020966">
    <property type="entry name" value="ALMT"/>
</dbReference>
<keyword evidence="3" id="KW-0813">Transport</keyword>
<dbReference type="Pfam" id="PF11744">
    <property type="entry name" value="ALMT"/>
    <property type="match status" value="1"/>
</dbReference>
<keyword evidence="7 9" id="KW-0472">Membrane</keyword>
<evidence type="ECO:0008006" key="12">
    <source>
        <dbReference type="Google" id="ProtNLM"/>
    </source>
</evidence>
<name>A0AA88DGS8_FICCA</name>
<feature type="transmembrane region" description="Helical" evidence="9">
    <location>
        <begin position="65"/>
        <end position="85"/>
    </location>
</feature>
<evidence type="ECO:0000256" key="9">
    <source>
        <dbReference type="SAM" id="Phobius"/>
    </source>
</evidence>
<keyword evidence="8" id="KW-0407">Ion channel</keyword>
<evidence type="ECO:0000256" key="6">
    <source>
        <dbReference type="ARBA" id="ARBA00023065"/>
    </source>
</evidence>
<evidence type="ECO:0000313" key="11">
    <source>
        <dbReference type="Proteomes" id="UP001187192"/>
    </source>
</evidence>
<feature type="transmembrane region" description="Helical" evidence="9">
    <location>
        <begin position="152"/>
        <end position="173"/>
    </location>
</feature>
<evidence type="ECO:0000256" key="4">
    <source>
        <dbReference type="ARBA" id="ARBA00022692"/>
    </source>
</evidence>
<dbReference type="Proteomes" id="UP001187192">
    <property type="component" value="Unassembled WGS sequence"/>
</dbReference>
<comment type="caution">
    <text evidence="10">The sequence shown here is derived from an EMBL/GenBank/DDBJ whole genome shotgun (WGS) entry which is preliminary data.</text>
</comment>